<comment type="catalytic activity">
    <reaction evidence="6">
        <text>[protein]-dithiol + NAD(+) = [protein]-disulfide + NADH + H(+)</text>
        <dbReference type="Rhea" id="RHEA:18749"/>
        <dbReference type="Rhea" id="RHEA-COMP:10593"/>
        <dbReference type="Rhea" id="RHEA-COMP:10594"/>
        <dbReference type="ChEBI" id="CHEBI:15378"/>
        <dbReference type="ChEBI" id="CHEBI:29950"/>
        <dbReference type="ChEBI" id="CHEBI:50058"/>
        <dbReference type="ChEBI" id="CHEBI:57540"/>
        <dbReference type="ChEBI" id="CHEBI:57945"/>
        <dbReference type="EC" id="1.8.1.8"/>
    </reaction>
</comment>
<dbReference type="InterPro" id="IPR012336">
    <property type="entry name" value="Thioredoxin-like_fold"/>
</dbReference>
<keyword evidence="10" id="KW-1185">Reference proteome</keyword>
<dbReference type="GO" id="GO:0047134">
    <property type="term" value="F:protein-disulfide reductase [NAD(P)H] activity"/>
    <property type="evidence" value="ECO:0007669"/>
    <property type="project" value="UniProtKB-EC"/>
</dbReference>
<dbReference type="AlphaFoldDB" id="A0A8J8SYV0"/>
<dbReference type="InterPro" id="IPR052259">
    <property type="entry name" value="Nucleoredoxin-like"/>
</dbReference>
<dbReference type="InterPro" id="IPR036249">
    <property type="entry name" value="Thioredoxin-like_sf"/>
</dbReference>
<sequence length="147" mass="15905">MVEKIIGSADIINRAGVTVSPATALAGKKAVGLYFSAHWCPPCKAFTPILGEACNDAASDEFAMIFVSFDQSMPQFFEYFGSMPENWLAFSLSDKRREQLGQIFNVSGIPRLIILNAKTGAIINNDARAEVTQKGPEAILGYVAKAQ</sequence>
<dbReference type="OrthoDB" id="409136at2759"/>
<dbReference type="InterPro" id="IPR013766">
    <property type="entry name" value="Thioredoxin_domain"/>
</dbReference>
<dbReference type="SUPFAM" id="SSF52833">
    <property type="entry name" value="Thioredoxin-like"/>
    <property type="match status" value="1"/>
</dbReference>
<protein>
    <recommendedName>
        <fullName evidence="1">protein-disulfide reductase</fullName>
        <ecNumber evidence="1">1.8.1.8</ecNumber>
    </recommendedName>
</protein>
<evidence type="ECO:0000256" key="3">
    <source>
        <dbReference type="ARBA" id="ARBA00023002"/>
    </source>
</evidence>
<evidence type="ECO:0000256" key="7">
    <source>
        <dbReference type="ARBA" id="ARBA00047804"/>
    </source>
</evidence>
<organism evidence="9 10">
    <name type="scientific">Halteria grandinella</name>
    <dbReference type="NCBI Taxonomy" id="5974"/>
    <lineage>
        <taxon>Eukaryota</taxon>
        <taxon>Sar</taxon>
        <taxon>Alveolata</taxon>
        <taxon>Ciliophora</taxon>
        <taxon>Intramacronucleata</taxon>
        <taxon>Spirotrichea</taxon>
        <taxon>Stichotrichia</taxon>
        <taxon>Sporadotrichida</taxon>
        <taxon>Halteriidae</taxon>
        <taxon>Halteria</taxon>
    </lineage>
</organism>
<reference evidence="9" key="1">
    <citation type="submission" date="2019-06" db="EMBL/GenBank/DDBJ databases">
        <authorList>
            <person name="Zheng W."/>
        </authorList>
    </citation>
    <scope>NUCLEOTIDE SEQUENCE</scope>
    <source>
        <strain evidence="9">QDHG01</strain>
    </source>
</reference>
<dbReference type="PROSITE" id="PS51352">
    <property type="entry name" value="THIOREDOXIN_2"/>
    <property type="match status" value="1"/>
</dbReference>
<dbReference type="PANTHER" id="PTHR13871:SF96">
    <property type="entry name" value="THIOREDOXIN DOMAIN-CONTAINING PROTEIN"/>
    <property type="match status" value="1"/>
</dbReference>
<comment type="similarity">
    <text evidence="5">Belongs to the nucleoredoxin family.</text>
</comment>
<name>A0A8J8SYV0_HALGN</name>
<evidence type="ECO:0000256" key="6">
    <source>
        <dbReference type="ARBA" id="ARBA00047388"/>
    </source>
</evidence>
<gene>
    <name evidence="9" type="ORF">FGO68_gene7670</name>
</gene>
<evidence type="ECO:0000313" key="10">
    <source>
        <dbReference type="Proteomes" id="UP000785679"/>
    </source>
</evidence>
<evidence type="ECO:0000256" key="2">
    <source>
        <dbReference type="ARBA" id="ARBA00022737"/>
    </source>
</evidence>
<dbReference type="Proteomes" id="UP000785679">
    <property type="component" value="Unassembled WGS sequence"/>
</dbReference>
<keyword evidence="2" id="KW-0677">Repeat</keyword>
<dbReference type="Pfam" id="PF13905">
    <property type="entry name" value="Thioredoxin_8"/>
    <property type="match status" value="1"/>
</dbReference>
<comment type="catalytic activity">
    <reaction evidence="7">
        <text>[protein]-dithiol + NADP(+) = [protein]-disulfide + NADPH + H(+)</text>
        <dbReference type="Rhea" id="RHEA:18753"/>
        <dbReference type="Rhea" id="RHEA-COMP:10593"/>
        <dbReference type="Rhea" id="RHEA-COMP:10594"/>
        <dbReference type="ChEBI" id="CHEBI:15378"/>
        <dbReference type="ChEBI" id="CHEBI:29950"/>
        <dbReference type="ChEBI" id="CHEBI:50058"/>
        <dbReference type="ChEBI" id="CHEBI:57783"/>
        <dbReference type="ChEBI" id="CHEBI:58349"/>
        <dbReference type="EC" id="1.8.1.8"/>
    </reaction>
</comment>
<evidence type="ECO:0000256" key="4">
    <source>
        <dbReference type="ARBA" id="ARBA00023027"/>
    </source>
</evidence>
<keyword evidence="4" id="KW-0520">NAD</keyword>
<dbReference type="PANTHER" id="PTHR13871">
    <property type="entry name" value="THIOREDOXIN"/>
    <property type="match status" value="1"/>
</dbReference>
<dbReference type="Gene3D" id="3.40.30.10">
    <property type="entry name" value="Glutaredoxin"/>
    <property type="match status" value="1"/>
</dbReference>
<proteinExistence type="inferred from homology"/>
<comment type="caution">
    <text evidence="9">The sequence shown here is derived from an EMBL/GenBank/DDBJ whole genome shotgun (WGS) entry which is preliminary data.</text>
</comment>
<feature type="domain" description="Thioredoxin" evidence="8">
    <location>
        <begin position="1"/>
        <end position="147"/>
    </location>
</feature>
<evidence type="ECO:0000313" key="9">
    <source>
        <dbReference type="EMBL" id="TNV75366.1"/>
    </source>
</evidence>
<keyword evidence="3" id="KW-0560">Oxidoreductase</keyword>
<evidence type="ECO:0000256" key="5">
    <source>
        <dbReference type="ARBA" id="ARBA00025782"/>
    </source>
</evidence>
<evidence type="ECO:0000256" key="1">
    <source>
        <dbReference type="ARBA" id="ARBA00012612"/>
    </source>
</evidence>
<dbReference type="EC" id="1.8.1.8" evidence="1"/>
<evidence type="ECO:0000259" key="8">
    <source>
        <dbReference type="PROSITE" id="PS51352"/>
    </source>
</evidence>
<dbReference type="EMBL" id="RRYP01015749">
    <property type="protein sequence ID" value="TNV75366.1"/>
    <property type="molecule type" value="Genomic_DNA"/>
</dbReference>
<accession>A0A8J8SYV0</accession>